<keyword evidence="3" id="KW-1185">Reference proteome</keyword>
<dbReference type="AlphaFoldDB" id="A0A4Z2ELV6"/>
<comment type="caution">
    <text evidence="2">The sequence shown here is derived from an EMBL/GenBank/DDBJ whole genome shotgun (WGS) entry which is preliminary data.</text>
</comment>
<evidence type="ECO:0000313" key="2">
    <source>
        <dbReference type="EMBL" id="TNN29833.1"/>
    </source>
</evidence>
<dbReference type="EMBL" id="SRLO01005154">
    <property type="protein sequence ID" value="TNN29833.1"/>
    <property type="molecule type" value="Genomic_DNA"/>
</dbReference>
<name>A0A4Z2ELV6_9TELE</name>
<organism evidence="2 3">
    <name type="scientific">Liparis tanakae</name>
    <name type="common">Tanaka's snailfish</name>
    <dbReference type="NCBI Taxonomy" id="230148"/>
    <lineage>
        <taxon>Eukaryota</taxon>
        <taxon>Metazoa</taxon>
        <taxon>Chordata</taxon>
        <taxon>Craniata</taxon>
        <taxon>Vertebrata</taxon>
        <taxon>Euteleostomi</taxon>
        <taxon>Actinopterygii</taxon>
        <taxon>Neopterygii</taxon>
        <taxon>Teleostei</taxon>
        <taxon>Neoteleostei</taxon>
        <taxon>Acanthomorphata</taxon>
        <taxon>Eupercaria</taxon>
        <taxon>Perciformes</taxon>
        <taxon>Cottioidei</taxon>
        <taxon>Cottales</taxon>
        <taxon>Liparidae</taxon>
        <taxon>Liparis</taxon>
    </lineage>
</organism>
<gene>
    <name evidence="2" type="ORF">EYF80_060017</name>
</gene>
<accession>A0A4Z2ELV6</accession>
<sequence length="159" mass="18337">MSGNSQSDSSSSKPPRDDEEHKAAHTLMAEDLQTFLLSVRHQCCYLTETVQDVIGRFPRHASQVCRRRRRLSRLLGYRPCVDAPRCLARSSSSRWTPRGRLRPAATSWWSRSETCRRRSPASAICCARYTHTHAQTHTHTNTYKRTHTHAHTLVRNLKK</sequence>
<feature type="region of interest" description="Disordered" evidence="1">
    <location>
        <begin position="1"/>
        <end position="22"/>
    </location>
</feature>
<dbReference type="Proteomes" id="UP000314294">
    <property type="component" value="Unassembled WGS sequence"/>
</dbReference>
<feature type="compositionally biased region" description="Low complexity" evidence="1">
    <location>
        <begin position="1"/>
        <end position="12"/>
    </location>
</feature>
<dbReference type="OrthoDB" id="8958634at2759"/>
<proteinExistence type="predicted"/>
<evidence type="ECO:0000313" key="3">
    <source>
        <dbReference type="Proteomes" id="UP000314294"/>
    </source>
</evidence>
<reference evidence="2 3" key="1">
    <citation type="submission" date="2019-03" db="EMBL/GenBank/DDBJ databases">
        <title>First draft genome of Liparis tanakae, snailfish: a comprehensive survey of snailfish specific genes.</title>
        <authorList>
            <person name="Kim W."/>
            <person name="Song I."/>
            <person name="Jeong J.-H."/>
            <person name="Kim D."/>
            <person name="Kim S."/>
            <person name="Ryu S."/>
            <person name="Song J.Y."/>
            <person name="Lee S.K."/>
        </authorList>
    </citation>
    <scope>NUCLEOTIDE SEQUENCE [LARGE SCALE GENOMIC DNA]</scope>
    <source>
        <tissue evidence="2">Muscle</tissue>
    </source>
</reference>
<evidence type="ECO:0000256" key="1">
    <source>
        <dbReference type="SAM" id="MobiDB-lite"/>
    </source>
</evidence>
<protein>
    <submittedName>
        <fullName evidence="2">Uncharacterized protein</fullName>
    </submittedName>
</protein>